<reference evidence="2 3" key="1">
    <citation type="submission" date="2020-07" db="EMBL/GenBank/DDBJ databases">
        <title>Genomic characterization of Flavobacterium psychrophilum strains.</title>
        <authorList>
            <person name="Castillo D."/>
            <person name="Jorgensen J."/>
            <person name="Middelboe M."/>
        </authorList>
    </citation>
    <scope>NUCLEOTIDE SEQUENCE [LARGE SCALE GENOMIC DNA]</scope>
    <source>
        <strain evidence="2 3">FPS-R7</strain>
    </source>
</reference>
<keyword evidence="1" id="KW-0238">DNA-binding</keyword>
<dbReference type="SMART" id="SM00421">
    <property type="entry name" value="HTH_LUXR"/>
    <property type="match status" value="1"/>
</dbReference>
<dbReference type="Pfam" id="PF00196">
    <property type="entry name" value="GerE"/>
    <property type="match status" value="1"/>
</dbReference>
<dbReference type="PANTHER" id="PTHR45566:SF2">
    <property type="entry name" value="NARL SUBFAMILY"/>
    <property type="match status" value="1"/>
</dbReference>
<protein>
    <submittedName>
        <fullName evidence="2">Response regulator transcription factor</fullName>
    </submittedName>
</protein>
<name>A0A076NR32_FLAPS</name>
<dbReference type="InterPro" id="IPR051015">
    <property type="entry name" value="EvgA-like"/>
</dbReference>
<proteinExistence type="predicted"/>
<organism evidence="2 3">
    <name type="scientific">Flavobacterium psychrophilum</name>
    <dbReference type="NCBI Taxonomy" id="96345"/>
    <lineage>
        <taxon>Bacteria</taxon>
        <taxon>Pseudomonadati</taxon>
        <taxon>Bacteroidota</taxon>
        <taxon>Flavobacteriia</taxon>
        <taxon>Flavobacteriales</taxon>
        <taxon>Flavobacteriaceae</taxon>
        <taxon>Flavobacterium</taxon>
    </lineage>
</organism>
<dbReference type="SUPFAM" id="SSF52172">
    <property type="entry name" value="CheY-like"/>
    <property type="match status" value="1"/>
</dbReference>
<evidence type="ECO:0000313" key="3">
    <source>
        <dbReference type="Proteomes" id="UP000596329"/>
    </source>
</evidence>
<dbReference type="AlphaFoldDB" id="A0A076NR32"/>
<dbReference type="InterPro" id="IPR000792">
    <property type="entry name" value="Tscrpt_reg_LuxR_C"/>
</dbReference>
<dbReference type="SMART" id="SM00448">
    <property type="entry name" value="REC"/>
    <property type="match status" value="1"/>
</dbReference>
<dbReference type="InterPro" id="IPR016032">
    <property type="entry name" value="Sig_transdc_resp-reg_C-effctor"/>
</dbReference>
<dbReference type="KEGG" id="fpc:FPSM_00719"/>
<dbReference type="InterPro" id="IPR011006">
    <property type="entry name" value="CheY-like_superfamily"/>
</dbReference>
<sequence length="209" mass="23653">MVKIGLADNHPVVHYGIKAYYKEHSDVSLEAIVDNFEMVSEMLKIKEIDVLLLDLELEGLSSINLIKNLLKDFPNLKIILFSNLNEQIYAPNAIKAGVFAFVQKSEKLDVLTSTIIKVNRGAVIFSDAVKKNMALISKQIKSERLYRKLSSREIEVLRYLSNGKKNKEIAEALHLNEKTISTYKLRLLAKLNVTNLVDLVNKAKTLDIV</sequence>
<dbReference type="KEGG" id="fpv:IA03_10205"/>
<dbReference type="Pfam" id="PF00072">
    <property type="entry name" value="Response_reg"/>
    <property type="match status" value="1"/>
</dbReference>
<dbReference type="PRINTS" id="PR00038">
    <property type="entry name" value="HTHLUXR"/>
</dbReference>
<dbReference type="GO" id="GO:0003677">
    <property type="term" value="F:DNA binding"/>
    <property type="evidence" value="ECO:0007669"/>
    <property type="project" value="UniProtKB-KW"/>
</dbReference>
<dbReference type="PROSITE" id="PS00622">
    <property type="entry name" value="HTH_LUXR_1"/>
    <property type="match status" value="1"/>
</dbReference>
<dbReference type="GO" id="GO:0006355">
    <property type="term" value="P:regulation of DNA-templated transcription"/>
    <property type="evidence" value="ECO:0007669"/>
    <property type="project" value="InterPro"/>
</dbReference>
<dbReference type="KEGG" id="fpw:IA04_10140"/>
<dbReference type="OMA" id="IEWVNIV"/>
<dbReference type="KEGG" id="fpk:IA06_10145"/>
<dbReference type="CDD" id="cd06170">
    <property type="entry name" value="LuxR_C_like"/>
    <property type="match status" value="1"/>
</dbReference>
<dbReference type="PROSITE" id="PS50110">
    <property type="entry name" value="RESPONSE_REGULATORY"/>
    <property type="match status" value="1"/>
</dbReference>
<dbReference type="GeneID" id="66551745"/>
<dbReference type="Gene3D" id="3.40.50.2300">
    <property type="match status" value="1"/>
</dbReference>
<dbReference type="KEGG" id="fpq:IB65_10425"/>
<gene>
    <name evidence="2" type="ORF">H0H26_05195</name>
</gene>
<dbReference type="InterPro" id="IPR001789">
    <property type="entry name" value="Sig_transdc_resp-reg_receiver"/>
</dbReference>
<dbReference type="GO" id="GO:0000160">
    <property type="term" value="P:phosphorelay signal transduction system"/>
    <property type="evidence" value="ECO:0007669"/>
    <property type="project" value="InterPro"/>
</dbReference>
<dbReference type="RefSeq" id="WP_011964170.1">
    <property type="nucleotide sequence ID" value="NZ_BJTD01000029.1"/>
</dbReference>
<accession>A0A076NR32</accession>
<dbReference type="Proteomes" id="UP000596329">
    <property type="component" value="Chromosome"/>
</dbReference>
<dbReference type="PANTHER" id="PTHR45566">
    <property type="entry name" value="HTH-TYPE TRANSCRIPTIONAL REGULATOR YHJB-RELATED"/>
    <property type="match status" value="1"/>
</dbReference>
<dbReference type="EMBL" id="CP059075">
    <property type="protein sequence ID" value="QRE04985.1"/>
    <property type="molecule type" value="Genomic_DNA"/>
</dbReference>
<dbReference type="SUPFAM" id="SSF46894">
    <property type="entry name" value="C-terminal effector domain of the bipartite response regulators"/>
    <property type="match status" value="1"/>
</dbReference>
<evidence type="ECO:0000313" key="2">
    <source>
        <dbReference type="EMBL" id="QRE04985.1"/>
    </source>
</evidence>
<dbReference type="PROSITE" id="PS50043">
    <property type="entry name" value="HTH_LUXR_2"/>
    <property type="match status" value="1"/>
</dbReference>
<evidence type="ECO:0000256" key="1">
    <source>
        <dbReference type="ARBA" id="ARBA00023125"/>
    </source>
</evidence>